<feature type="domain" description="TPM" evidence="1">
    <location>
        <begin position="51"/>
        <end position="169"/>
    </location>
</feature>
<keyword evidence="3" id="KW-1185">Reference proteome</keyword>
<dbReference type="OrthoDB" id="9810918at2"/>
<sequence length="172" mass="19496">MLHILKNLILKTALKKILILIALLSFGFVFGQNEVTTNNPTVVFPEIHDYVNDYDDILSLSQEVTLKAYAKELEKQNNIGIIIVTVPSISPYTDIYDYSLDLAKQTTFGCIVIVVCKNMRALQIQNCDAIVSKLTDEETKSIIDHYIIPELKKGNYFTGLENGIREIKKELQ</sequence>
<evidence type="ECO:0000313" key="2">
    <source>
        <dbReference type="EMBL" id="THF49941.1"/>
    </source>
</evidence>
<dbReference type="AlphaFoldDB" id="A0A4S3ZVX5"/>
<protein>
    <submittedName>
        <fullName evidence="2">TPM domain-containing protein</fullName>
    </submittedName>
</protein>
<dbReference type="EMBL" id="SSNZ01000004">
    <property type="protein sequence ID" value="THF49941.1"/>
    <property type="molecule type" value="Genomic_DNA"/>
</dbReference>
<dbReference type="InterPro" id="IPR007621">
    <property type="entry name" value="TPM_dom"/>
</dbReference>
<name>A0A4S3ZVX5_9FLAO</name>
<accession>A0A4S3ZVX5</accession>
<dbReference type="PANTHER" id="PTHR30373:SF2">
    <property type="entry name" value="UPF0603 PROTEIN YGCG"/>
    <property type="match status" value="1"/>
</dbReference>
<reference evidence="2 3" key="1">
    <citation type="submission" date="2019-04" db="EMBL/GenBank/DDBJ databases">
        <title>Flavobacterium sp. nov. isolated from construction timber.</title>
        <authorList>
            <person name="Lin S.-Y."/>
            <person name="Chang C.-T."/>
            <person name="Young C.-C."/>
        </authorList>
    </citation>
    <scope>NUCLEOTIDE SEQUENCE [LARGE SCALE GENOMIC DNA]</scope>
    <source>
        <strain evidence="2 3">CC-CTC003</strain>
    </source>
</reference>
<evidence type="ECO:0000313" key="3">
    <source>
        <dbReference type="Proteomes" id="UP000307507"/>
    </source>
</evidence>
<evidence type="ECO:0000259" key="1">
    <source>
        <dbReference type="Pfam" id="PF04536"/>
    </source>
</evidence>
<proteinExistence type="predicted"/>
<organism evidence="2 3">
    <name type="scientific">Flavobacterium supellecticarium</name>
    <dbReference type="NCBI Taxonomy" id="2565924"/>
    <lineage>
        <taxon>Bacteria</taxon>
        <taxon>Pseudomonadati</taxon>
        <taxon>Bacteroidota</taxon>
        <taxon>Flavobacteriia</taxon>
        <taxon>Flavobacteriales</taxon>
        <taxon>Flavobacteriaceae</taxon>
        <taxon>Flavobacterium</taxon>
    </lineage>
</organism>
<dbReference type="Pfam" id="PF04536">
    <property type="entry name" value="TPM_phosphatase"/>
    <property type="match status" value="1"/>
</dbReference>
<dbReference type="Gene3D" id="3.10.310.50">
    <property type="match status" value="1"/>
</dbReference>
<dbReference type="PANTHER" id="PTHR30373">
    <property type="entry name" value="UPF0603 PROTEIN YGCG"/>
    <property type="match status" value="1"/>
</dbReference>
<gene>
    <name evidence="2" type="ORF">E6C50_11355</name>
</gene>
<comment type="caution">
    <text evidence="2">The sequence shown here is derived from an EMBL/GenBank/DDBJ whole genome shotgun (WGS) entry which is preliminary data.</text>
</comment>
<dbReference type="Proteomes" id="UP000307507">
    <property type="component" value="Unassembled WGS sequence"/>
</dbReference>